<feature type="signal peptide" evidence="2">
    <location>
        <begin position="1"/>
        <end position="20"/>
    </location>
</feature>
<evidence type="ECO:0000313" key="5">
    <source>
        <dbReference type="Proteomes" id="UP000054729"/>
    </source>
</evidence>
<evidence type="ECO:0000256" key="2">
    <source>
        <dbReference type="SAM" id="SignalP"/>
    </source>
</evidence>
<dbReference type="EMBL" id="LNZB01000036">
    <property type="protein sequence ID" value="KTD79393.1"/>
    <property type="molecule type" value="Genomic_DNA"/>
</dbReference>
<evidence type="ECO:0000256" key="1">
    <source>
        <dbReference type="ARBA" id="ARBA00022729"/>
    </source>
</evidence>
<dbReference type="OrthoDB" id="5639362at2"/>
<dbReference type="InterPro" id="IPR027385">
    <property type="entry name" value="Beta-barrel_OMP"/>
</dbReference>
<name>A0A0W1ADH8_9GAMM</name>
<dbReference type="Proteomes" id="UP000054729">
    <property type="component" value="Unassembled WGS sequence"/>
</dbReference>
<feature type="domain" description="Outer membrane protein beta-barrel" evidence="3">
    <location>
        <begin position="22"/>
        <end position="204"/>
    </location>
</feature>
<sequence>MKKIIIKTLPIILLSSTSFSMTEGFYAGASVGVLDQISKISVTDIDTTERTVFSVDQGSTGFAGVLALGYTYIMNNFAITVQADANFANSDVNLSVTNVDVLGTNATSFSLKNKSSYGLNVRPAYVANDCLSTYLVLGYRRGNFDASISDVGPGQPAFSISNSFNRNGFEYGVGTEFAINDQLGLRLEMTQTTYQSNTLFSVAGQGSATATNKVNQGLVSLVWYPYIA</sequence>
<dbReference type="Pfam" id="PF13505">
    <property type="entry name" value="OMP_b-brl"/>
    <property type="match status" value="1"/>
</dbReference>
<comment type="caution">
    <text evidence="4">The sequence shown here is derived from an EMBL/GenBank/DDBJ whole genome shotgun (WGS) entry which is preliminary data.</text>
</comment>
<dbReference type="SUPFAM" id="SSF56925">
    <property type="entry name" value="OMPA-like"/>
    <property type="match status" value="1"/>
</dbReference>
<dbReference type="RefSeq" id="WP_058480163.1">
    <property type="nucleotide sequence ID" value="NZ_CAAAIQ010000016.1"/>
</dbReference>
<proteinExistence type="predicted"/>
<dbReference type="PATRIC" id="fig|66969.6.peg.1602"/>
<dbReference type="GO" id="GO:0019867">
    <property type="term" value="C:outer membrane"/>
    <property type="evidence" value="ECO:0007669"/>
    <property type="project" value="InterPro"/>
</dbReference>
<organism evidence="4 5">
    <name type="scientific">Legionella waltersii</name>
    <dbReference type="NCBI Taxonomy" id="66969"/>
    <lineage>
        <taxon>Bacteria</taxon>
        <taxon>Pseudomonadati</taxon>
        <taxon>Pseudomonadota</taxon>
        <taxon>Gammaproteobacteria</taxon>
        <taxon>Legionellales</taxon>
        <taxon>Legionellaceae</taxon>
        <taxon>Legionella</taxon>
    </lineage>
</organism>
<keyword evidence="5" id="KW-1185">Reference proteome</keyword>
<gene>
    <name evidence="4" type="ORF">Lwal_1465</name>
</gene>
<protein>
    <recommendedName>
        <fullName evidence="3">Outer membrane protein beta-barrel domain-containing protein</fullName>
    </recommendedName>
</protein>
<dbReference type="InterPro" id="IPR011250">
    <property type="entry name" value="OMP/PagP_B-barrel"/>
</dbReference>
<evidence type="ECO:0000259" key="3">
    <source>
        <dbReference type="Pfam" id="PF13505"/>
    </source>
</evidence>
<dbReference type="AlphaFoldDB" id="A0A0W1ADH8"/>
<accession>A0A0W1ADH8</accession>
<dbReference type="NCBIfam" id="TIGR01414">
    <property type="entry name" value="autotrans_barl"/>
    <property type="match status" value="1"/>
</dbReference>
<keyword evidence="1 2" id="KW-0732">Signal</keyword>
<evidence type="ECO:0000313" key="4">
    <source>
        <dbReference type="EMBL" id="KTD79393.1"/>
    </source>
</evidence>
<feature type="chain" id="PRO_5006919622" description="Outer membrane protein beta-barrel domain-containing protein" evidence="2">
    <location>
        <begin position="21"/>
        <end position="228"/>
    </location>
</feature>
<dbReference type="InterPro" id="IPR006315">
    <property type="entry name" value="OM_autotransptr_brl_dom"/>
</dbReference>
<reference evidence="4 5" key="1">
    <citation type="submission" date="2015-11" db="EMBL/GenBank/DDBJ databases">
        <title>Genomic analysis of 38 Legionella species identifies large and diverse effector repertoires.</title>
        <authorList>
            <person name="Burstein D."/>
            <person name="Amaro F."/>
            <person name="Zusman T."/>
            <person name="Lifshitz Z."/>
            <person name="Cohen O."/>
            <person name="Gilbert J.A."/>
            <person name="Pupko T."/>
            <person name="Shuman H.A."/>
            <person name="Segal G."/>
        </authorList>
    </citation>
    <scope>NUCLEOTIDE SEQUENCE [LARGE SCALE GENOMIC DNA]</scope>
    <source>
        <strain evidence="4 5">ATCC 51914</strain>
    </source>
</reference>
<dbReference type="Gene3D" id="2.40.160.20">
    <property type="match status" value="1"/>
</dbReference>